<name>A0A0P9HKC0_PSESX</name>
<organism evidence="2 3">
    <name type="scientific">Pseudomonas syringae pv. aceris</name>
    <dbReference type="NCBI Taxonomy" id="199198"/>
    <lineage>
        <taxon>Bacteria</taxon>
        <taxon>Pseudomonadati</taxon>
        <taxon>Pseudomonadota</taxon>
        <taxon>Gammaproteobacteria</taxon>
        <taxon>Pseudomonadales</taxon>
        <taxon>Pseudomonadaceae</taxon>
        <taxon>Pseudomonas</taxon>
        <taxon>Pseudomonas syringae</taxon>
    </lineage>
</organism>
<dbReference type="EMBL" id="LJPM01000226">
    <property type="protein sequence ID" value="KPW21233.1"/>
    <property type="molecule type" value="Genomic_DNA"/>
</dbReference>
<protein>
    <submittedName>
        <fullName evidence="2">Uncharacterized protein</fullName>
    </submittedName>
</protein>
<accession>A0A0P9HKC0</accession>
<dbReference type="Proteomes" id="UP000050297">
    <property type="component" value="Unassembled WGS sequence"/>
</dbReference>
<feature type="compositionally biased region" description="Basic and acidic residues" evidence="1">
    <location>
        <begin position="48"/>
        <end position="62"/>
    </location>
</feature>
<proteinExistence type="predicted"/>
<feature type="non-terminal residue" evidence="2">
    <location>
        <position position="78"/>
    </location>
</feature>
<evidence type="ECO:0000313" key="3">
    <source>
        <dbReference type="Proteomes" id="UP000050297"/>
    </source>
</evidence>
<evidence type="ECO:0000313" key="2">
    <source>
        <dbReference type="EMBL" id="KPW21233.1"/>
    </source>
</evidence>
<comment type="caution">
    <text evidence="2">The sequence shown here is derived from an EMBL/GenBank/DDBJ whole genome shotgun (WGS) entry which is preliminary data.</text>
</comment>
<dbReference type="AlphaFoldDB" id="A0A0P9HKC0"/>
<sequence>MNGIKEMHTDMHKDTIEKDDLVAGELQPMHLEHPVSIKPKVNVNPPVKAKDQVKPPVKKTDPVKPPVKPPVKKTDPVK</sequence>
<evidence type="ECO:0000256" key="1">
    <source>
        <dbReference type="SAM" id="MobiDB-lite"/>
    </source>
</evidence>
<feature type="region of interest" description="Disordered" evidence="1">
    <location>
        <begin position="39"/>
        <end position="78"/>
    </location>
</feature>
<gene>
    <name evidence="2" type="ORF">ALO91_05762</name>
</gene>
<reference evidence="2 3" key="1">
    <citation type="submission" date="2015-09" db="EMBL/GenBank/DDBJ databases">
        <title>Genome announcement of multiple Pseudomonas syringae strains.</title>
        <authorList>
            <person name="Thakur S."/>
            <person name="Wang P.W."/>
            <person name="Gong Y."/>
            <person name="Weir B.S."/>
            <person name="Guttman D.S."/>
        </authorList>
    </citation>
    <scope>NUCLEOTIDE SEQUENCE [LARGE SCALE GENOMIC DNA]</scope>
    <source>
        <strain evidence="2 3">ICMP2802</strain>
    </source>
</reference>